<dbReference type="AlphaFoldDB" id="A0A1H6UV46"/>
<dbReference type="EMBL" id="FNXY01000004">
    <property type="protein sequence ID" value="SEI91822.1"/>
    <property type="molecule type" value="Genomic_DNA"/>
</dbReference>
<gene>
    <name evidence="7" type="ORF">SAMN04487995_2545</name>
</gene>
<dbReference type="InterPro" id="IPR051906">
    <property type="entry name" value="TolC-like"/>
</dbReference>
<feature type="signal peptide" evidence="6">
    <location>
        <begin position="1"/>
        <end position="26"/>
    </location>
</feature>
<evidence type="ECO:0000256" key="5">
    <source>
        <dbReference type="ARBA" id="ARBA00023237"/>
    </source>
</evidence>
<evidence type="ECO:0000313" key="8">
    <source>
        <dbReference type="Proteomes" id="UP000199532"/>
    </source>
</evidence>
<name>A0A1H6UV46_9BACT</name>
<reference evidence="7 8" key="1">
    <citation type="submission" date="2016-10" db="EMBL/GenBank/DDBJ databases">
        <authorList>
            <person name="de Groot N.N."/>
        </authorList>
    </citation>
    <scope>NUCLEOTIDE SEQUENCE [LARGE SCALE GENOMIC DNA]</scope>
    <source>
        <strain evidence="7 8">DSM 19938</strain>
    </source>
</reference>
<dbReference type="GO" id="GO:0015288">
    <property type="term" value="F:porin activity"/>
    <property type="evidence" value="ECO:0007669"/>
    <property type="project" value="TreeGrafter"/>
</dbReference>
<evidence type="ECO:0000256" key="2">
    <source>
        <dbReference type="ARBA" id="ARBA00022452"/>
    </source>
</evidence>
<feature type="chain" id="PRO_5011765845" evidence="6">
    <location>
        <begin position="27"/>
        <end position="490"/>
    </location>
</feature>
<keyword evidence="5" id="KW-0998">Cell outer membrane</keyword>
<evidence type="ECO:0000256" key="1">
    <source>
        <dbReference type="ARBA" id="ARBA00004442"/>
    </source>
</evidence>
<protein>
    <submittedName>
        <fullName evidence="7">Outer membrane protein TolC</fullName>
    </submittedName>
</protein>
<keyword evidence="3" id="KW-0812">Transmembrane</keyword>
<dbReference type="Gene3D" id="1.20.1600.10">
    <property type="entry name" value="Outer membrane efflux proteins (OEP)"/>
    <property type="match status" value="1"/>
</dbReference>
<organism evidence="7 8">
    <name type="scientific">Dyadobacter koreensis</name>
    <dbReference type="NCBI Taxonomy" id="408657"/>
    <lineage>
        <taxon>Bacteria</taxon>
        <taxon>Pseudomonadati</taxon>
        <taxon>Bacteroidota</taxon>
        <taxon>Cytophagia</taxon>
        <taxon>Cytophagales</taxon>
        <taxon>Spirosomataceae</taxon>
        <taxon>Dyadobacter</taxon>
    </lineage>
</organism>
<dbReference type="GO" id="GO:0015562">
    <property type="term" value="F:efflux transmembrane transporter activity"/>
    <property type="evidence" value="ECO:0007669"/>
    <property type="project" value="InterPro"/>
</dbReference>
<dbReference type="PANTHER" id="PTHR30026:SF20">
    <property type="entry name" value="OUTER MEMBRANE PROTEIN TOLC"/>
    <property type="match status" value="1"/>
</dbReference>
<evidence type="ECO:0000256" key="6">
    <source>
        <dbReference type="SAM" id="SignalP"/>
    </source>
</evidence>
<evidence type="ECO:0000256" key="3">
    <source>
        <dbReference type="ARBA" id="ARBA00022692"/>
    </source>
</evidence>
<dbReference type="GO" id="GO:0009279">
    <property type="term" value="C:cell outer membrane"/>
    <property type="evidence" value="ECO:0007669"/>
    <property type="project" value="UniProtKB-SubCell"/>
</dbReference>
<dbReference type="SUPFAM" id="SSF56954">
    <property type="entry name" value="Outer membrane efflux proteins (OEP)"/>
    <property type="match status" value="1"/>
</dbReference>
<proteinExistence type="predicted"/>
<dbReference type="PANTHER" id="PTHR30026">
    <property type="entry name" value="OUTER MEMBRANE PROTEIN TOLC"/>
    <property type="match status" value="1"/>
</dbReference>
<evidence type="ECO:0000256" key="4">
    <source>
        <dbReference type="ARBA" id="ARBA00023136"/>
    </source>
</evidence>
<dbReference type="STRING" id="408657.SAMN04487995_2545"/>
<sequence length="490" mass="56262">MKHLHNKTVAMYLFIMLLATFTQSFAQQNTMSDTSKVFELKDLEEIVFYNHPIVKQAALLSEEARARVMQAWGGFDPAVKSHFGRKDFGNTEYYNNWSNELKVPLWLGGADLKIGYDRFVGKYTNPETQTSTSGLSGIGLAIPIGQGFFIDARRNTLRQSKVMVNYAEAEQIKQINKVWFDAVKDYWNWFYAHRQYALIREGADLAFKRFEAVKNQTLLGDKPPIDSVEAVITYQERSLQLEKIKVELINTRLILSNHLWSNRGEPMELPEYSIPQNPVERTGGSDRTQIDTLLANAASQHPEILMLKSKALQLELERNYRREMLKPKLSVSASLLTSRNAFGPPVADTYQLQWSNYKMGVDFAFPLFLREQRGKLREVKVKQQSLNFDIQQTGREINTSIMNSYNKLLAYESQLIIQARSVENQLILVNGELAKFDLGESTLFLINSRETKLIDMRIKMAELVTDYQKAVAELYYVAGTSQNNTQMVRE</sequence>
<evidence type="ECO:0000313" key="7">
    <source>
        <dbReference type="EMBL" id="SEI91822.1"/>
    </source>
</evidence>
<dbReference type="GO" id="GO:1990281">
    <property type="term" value="C:efflux pump complex"/>
    <property type="evidence" value="ECO:0007669"/>
    <property type="project" value="TreeGrafter"/>
</dbReference>
<keyword evidence="4" id="KW-0472">Membrane</keyword>
<comment type="subcellular location">
    <subcellularLocation>
        <location evidence="1">Cell outer membrane</location>
    </subcellularLocation>
</comment>
<dbReference type="OrthoDB" id="581172at2"/>
<keyword evidence="8" id="KW-1185">Reference proteome</keyword>
<keyword evidence="2" id="KW-1134">Transmembrane beta strand</keyword>
<dbReference type="Proteomes" id="UP000199532">
    <property type="component" value="Unassembled WGS sequence"/>
</dbReference>
<keyword evidence="6" id="KW-0732">Signal</keyword>
<accession>A0A1H6UV46</accession>